<proteinExistence type="inferred from homology"/>
<feature type="region of interest" description="Disordered" evidence="11">
    <location>
        <begin position="61"/>
        <end position="96"/>
    </location>
</feature>
<dbReference type="EMBL" id="JAPDMZ010000048">
    <property type="protein sequence ID" value="KAK0553596.1"/>
    <property type="molecule type" value="Genomic_DNA"/>
</dbReference>
<dbReference type="GO" id="GO:0034551">
    <property type="term" value="P:mitochondrial respiratory chain complex III assembly"/>
    <property type="evidence" value="ECO:0007669"/>
    <property type="project" value="TreeGrafter"/>
</dbReference>
<dbReference type="InterPro" id="IPR012420">
    <property type="entry name" value="Cbp4"/>
</dbReference>
<evidence type="ECO:0000256" key="10">
    <source>
        <dbReference type="RuleBase" id="RU368005"/>
    </source>
</evidence>
<evidence type="ECO:0000313" key="12">
    <source>
        <dbReference type="EMBL" id="KAK0553596.1"/>
    </source>
</evidence>
<protein>
    <recommendedName>
        <fullName evidence="10">Cytochrome b mRNA-processing protein 4</fullName>
    </recommendedName>
</protein>
<evidence type="ECO:0000256" key="4">
    <source>
        <dbReference type="ARBA" id="ARBA00022792"/>
    </source>
</evidence>
<evidence type="ECO:0000256" key="11">
    <source>
        <dbReference type="SAM" id="MobiDB-lite"/>
    </source>
</evidence>
<comment type="function">
    <text evidence="9 10">Essential for the assembly of ubiquinol-cytochrome c reductase. It has a direct effect on the correct occurrence of the Rieske protein, core 4, core 5 and apocytochrome b.</text>
</comment>
<evidence type="ECO:0000256" key="8">
    <source>
        <dbReference type="ARBA" id="ARBA00023186"/>
    </source>
</evidence>
<keyword evidence="7" id="KW-0472">Membrane</keyword>
<accession>A0AAN6GWZ9</accession>
<evidence type="ECO:0000256" key="5">
    <source>
        <dbReference type="ARBA" id="ARBA00022989"/>
    </source>
</evidence>
<name>A0AAN6GWZ9_9BASI</name>
<keyword evidence="8 10" id="KW-0143">Chaperone</keyword>
<evidence type="ECO:0000256" key="1">
    <source>
        <dbReference type="ARBA" id="ARBA00004434"/>
    </source>
</evidence>
<keyword evidence="4 10" id="KW-0999">Mitochondrion inner membrane</keyword>
<keyword evidence="3" id="KW-0812">Transmembrane</keyword>
<evidence type="ECO:0000313" key="13">
    <source>
        <dbReference type="Proteomes" id="UP001176517"/>
    </source>
</evidence>
<organism evidence="12 13">
    <name type="scientific">Tilletia horrida</name>
    <dbReference type="NCBI Taxonomy" id="155126"/>
    <lineage>
        <taxon>Eukaryota</taxon>
        <taxon>Fungi</taxon>
        <taxon>Dikarya</taxon>
        <taxon>Basidiomycota</taxon>
        <taxon>Ustilaginomycotina</taxon>
        <taxon>Exobasidiomycetes</taxon>
        <taxon>Tilletiales</taxon>
        <taxon>Tilletiaceae</taxon>
        <taxon>Tilletia</taxon>
    </lineage>
</organism>
<keyword evidence="6 10" id="KW-0496">Mitochondrion</keyword>
<keyword evidence="13" id="KW-1185">Reference proteome</keyword>
<sequence length="96" mass="10322">MSGGPLPWGRLAVSTAGIIGVGYLVMKVTTPTEQQFYDSLSPDLKRQVDYHRAAAKRKAALQEQLERAKSGEADSAPIWAAGERGRDSSPPPSRAL</sequence>
<dbReference type="Proteomes" id="UP001176517">
    <property type="component" value="Unassembled WGS sequence"/>
</dbReference>
<comment type="subcellular location">
    <subcellularLocation>
        <location evidence="1 10">Mitochondrion inner membrane</location>
        <topology evidence="1 10">Single-pass membrane protein</topology>
    </subcellularLocation>
</comment>
<evidence type="ECO:0000256" key="3">
    <source>
        <dbReference type="ARBA" id="ARBA00022692"/>
    </source>
</evidence>
<comment type="caution">
    <text evidence="12">The sequence shown here is derived from an EMBL/GenBank/DDBJ whole genome shotgun (WGS) entry which is preliminary data.</text>
</comment>
<evidence type="ECO:0000256" key="7">
    <source>
        <dbReference type="ARBA" id="ARBA00023136"/>
    </source>
</evidence>
<dbReference type="PANTHER" id="PTHR28202:SF1">
    <property type="entry name" value="ASSEMBLY FACTOR CBP4"/>
    <property type="match status" value="1"/>
</dbReference>
<evidence type="ECO:0000256" key="9">
    <source>
        <dbReference type="ARBA" id="ARBA00025413"/>
    </source>
</evidence>
<dbReference type="Pfam" id="PF07960">
    <property type="entry name" value="CBP4"/>
    <property type="match status" value="1"/>
</dbReference>
<gene>
    <name evidence="12" type="ORF">OC846_002437</name>
</gene>
<keyword evidence="5" id="KW-1133">Transmembrane helix</keyword>
<evidence type="ECO:0000256" key="6">
    <source>
        <dbReference type="ARBA" id="ARBA00023128"/>
    </source>
</evidence>
<dbReference type="PANTHER" id="PTHR28202">
    <property type="entry name" value="ASSEMBLY FACTOR CBP4"/>
    <property type="match status" value="1"/>
</dbReference>
<dbReference type="GO" id="GO:0005743">
    <property type="term" value="C:mitochondrial inner membrane"/>
    <property type="evidence" value="ECO:0007669"/>
    <property type="project" value="UniProtKB-SubCell"/>
</dbReference>
<reference evidence="12" key="1">
    <citation type="journal article" date="2023" name="PhytoFront">
        <title>Draft Genome Resources of Seven Strains of Tilletia horrida, Causal Agent of Kernel Smut of Rice.</title>
        <authorList>
            <person name="Khanal S."/>
            <person name="Antony Babu S."/>
            <person name="Zhou X.G."/>
        </authorList>
    </citation>
    <scope>NUCLEOTIDE SEQUENCE</scope>
    <source>
        <strain evidence="12">TX6</strain>
    </source>
</reference>
<evidence type="ECO:0000256" key="2">
    <source>
        <dbReference type="ARBA" id="ARBA00006780"/>
    </source>
</evidence>
<dbReference type="AlphaFoldDB" id="A0AAN6GWZ9"/>
<comment type="similarity">
    <text evidence="2 10">Belongs to the CBP4 family.</text>
</comment>